<dbReference type="InterPro" id="IPR003961">
    <property type="entry name" value="FN3_dom"/>
</dbReference>
<accession>A0A8J7IR58</accession>
<evidence type="ECO:0000259" key="1">
    <source>
        <dbReference type="PROSITE" id="PS50853"/>
    </source>
</evidence>
<dbReference type="Pfam" id="PF00041">
    <property type="entry name" value="fn3"/>
    <property type="match status" value="1"/>
</dbReference>
<dbReference type="CDD" id="cd00063">
    <property type="entry name" value="FN3"/>
    <property type="match status" value="1"/>
</dbReference>
<dbReference type="SUPFAM" id="SSF49265">
    <property type="entry name" value="Fibronectin type III"/>
    <property type="match status" value="1"/>
</dbReference>
<comment type="caution">
    <text evidence="2">The sequence shown here is derived from an EMBL/GenBank/DDBJ whole genome shotgun (WGS) entry which is preliminary data.</text>
</comment>
<name>A0A8J7IR58_9BACT</name>
<evidence type="ECO:0000313" key="2">
    <source>
        <dbReference type="EMBL" id="MBJ6725299.1"/>
    </source>
</evidence>
<dbReference type="Proteomes" id="UP000636888">
    <property type="component" value="Unassembled WGS sequence"/>
</dbReference>
<dbReference type="SMART" id="SM00060">
    <property type="entry name" value="FN3"/>
    <property type="match status" value="1"/>
</dbReference>
<dbReference type="AlphaFoldDB" id="A0A8J7IR58"/>
<keyword evidence="3" id="KW-1185">Reference proteome</keyword>
<dbReference type="InterPro" id="IPR036116">
    <property type="entry name" value="FN3_sf"/>
</dbReference>
<dbReference type="PROSITE" id="PS50853">
    <property type="entry name" value="FN3"/>
    <property type="match status" value="1"/>
</dbReference>
<sequence>MMIMLLLLGALLIGGCGDNQPWRYNPGVPAQATGLTASAGNRQVSLSWTATPGASTYQVSYSNSPSGAGSTVIANLTGTSTIVTGLTNDLPYYFAVAAVSSSGAGGKSDPVSATPSAPGPFVQADLQGTWNFNVLVTGANSKWMRGIAAIDGSGNVSVSSFVDSAGGTSAPADLFGTLQLLPDGGVLQAGGQSFHGALANNQYKDLLVATATSVAGSPMLLIGQKQVPGIVFSAADIQGTGRAVAGPLTWVYHQLSAGLAGGWEYAAGQTGKDQTETYSAIQGSTSRQLPGAGNKVVTLSITSEGVVSEALLPGAAPAPTLLLDHGIMSADKVTVVGTATDASGAPVLRIMQFIHPPAVVLTSTSYQMTDLAGNYAFAALSGGSATLWESGSFGVDSTGTLTYAAFLDSNGAATLPGSMLLMMDQQGIVTTASDASYNGKLSFFKDSLVATWTGAAGAPYLSVAVKR</sequence>
<dbReference type="InterPro" id="IPR013783">
    <property type="entry name" value="Ig-like_fold"/>
</dbReference>
<proteinExistence type="predicted"/>
<gene>
    <name evidence="2" type="ORF">JFN93_11310</name>
</gene>
<dbReference type="RefSeq" id="WP_199384186.1">
    <property type="nucleotide sequence ID" value="NZ_JAEMHM010000008.1"/>
</dbReference>
<protein>
    <submittedName>
        <fullName evidence="2">Fibronectin type III domain-containing protein</fullName>
    </submittedName>
</protein>
<dbReference type="Gene3D" id="2.60.40.10">
    <property type="entry name" value="Immunoglobulins"/>
    <property type="match status" value="1"/>
</dbReference>
<organism evidence="2 3">
    <name type="scientific">Geomesophilobacter sediminis</name>
    <dbReference type="NCBI Taxonomy" id="2798584"/>
    <lineage>
        <taxon>Bacteria</taxon>
        <taxon>Pseudomonadati</taxon>
        <taxon>Thermodesulfobacteriota</taxon>
        <taxon>Desulfuromonadia</taxon>
        <taxon>Geobacterales</taxon>
        <taxon>Geobacteraceae</taxon>
        <taxon>Geomesophilobacter</taxon>
    </lineage>
</organism>
<reference evidence="2" key="1">
    <citation type="submission" date="2020-12" db="EMBL/GenBank/DDBJ databases">
        <title>Geomonas sp. Red875, isolated from river sediment.</title>
        <authorList>
            <person name="Xu Z."/>
            <person name="Zhang Z."/>
            <person name="Masuda Y."/>
            <person name="Itoh H."/>
            <person name="Senoo K."/>
        </authorList>
    </citation>
    <scope>NUCLEOTIDE SEQUENCE</scope>
    <source>
        <strain evidence="2">Red875</strain>
    </source>
</reference>
<dbReference type="EMBL" id="JAEMHM010000008">
    <property type="protein sequence ID" value="MBJ6725299.1"/>
    <property type="molecule type" value="Genomic_DNA"/>
</dbReference>
<evidence type="ECO:0000313" key="3">
    <source>
        <dbReference type="Proteomes" id="UP000636888"/>
    </source>
</evidence>
<feature type="domain" description="Fibronectin type-III" evidence="1">
    <location>
        <begin position="28"/>
        <end position="119"/>
    </location>
</feature>